<dbReference type="AlphaFoldDB" id="R7SD16"/>
<dbReference type="GO" id="GO:0004497">
    <property type="term" value="F:monooxygenase activity"/>
    <property type="evidence" value="ECO:0007669"/>
    <property type="project" value="UniProtKB-KW"/>
</dbReference>
<evidence type="ECO:0000256" key="2">
    <source>
        <dbReference type="ARBA" id="ARBA00004370"/>
    </source>
</evidence>
<reference evidence="15" key="1">
    <citation type="journal article" date="2012" name="Science">
        <title>The Paleozoic origin of enzymatic lignin decomposition reconstructed from 31 fungal genomes.</title>
        <authorList>
            <person name="Floudas D."/>
            <person name="Binder M."/>
            <person name="Riley R."/>
            <person name="Barry K."/>
            <person name="Blanchette R.A."/>
            <person name="Henrissat B."/>
            <person name="Martinez A.T."/>
            <person name="Otillar R."/>
            <person name="Spatafora J.W."/>
            <person name="Yadav J.S."/>
            <person name="Aerts A."/>
            <person name="Benoit I."/>
            <person name="Boyd A."/>
            <person name="Carlson A."/>
            <person name="Copeland A."/>
            <person name="Coutinho P.M."/>
            <person name="de Vries R.P."/>
            <person name="Ferreira P."/>
            <person name="Findley K."/>
            <person name="Foster B."/>
            <person name="Gaskell J."/>
            <person name="Glotzer D."/>
            <person name="Gorecki P."/>
            <person name="Heitman J."/>
            <person name="Hesse C."/>
            <person name="Hori C."/>
            <person name="Igarashi K."/>
            <person name="Jurgens J.A."/>
            <person name="Kallen N."/>
            <person name="Kersten P."/>
            <person name="Kohler A."/>
            <person name="Kuees U."/>
            <person name="Kumar T.K.A."/>
            <person name="Kuo A."/>
            <person name="LaButti K."/>
            <person name="Larrondo L.F."/>
            <person name="Lindquist E."/>
            <person name="Ling A."/>
            <person name="Lombard V."/>
            <person name="Lucas S."/>
            <person name="Lundell T."/>
            <person name="Martin R."/>
            <person name="McLaughlin D.J."/>
            <person name="Morgenstern I."/>
            <person name="Morin E."/>
            <person name="Murat C."/>
            <person name="Nagy L.G."/>
            <person name="Nolan M."/>
            <person name="Ohm R.A."/>
            <person name="Patyshakuliyeva A."/>
            <person name="Rokas A."/>
            <person name="Ruiz-Duenas F.J."/>
            <person name="Sabat G."/>
            <person name="Salamov A."/>
            <person name="Samejima M."/>
            <person name="Schmutz J."/>
            <person name="Slot J.C."/>
            <person name="St John F."/>
            <person name="Stenlid J."/>
            <person name="Sun H."/>
            <person name="Sun S."/>
            <person name="Syed K."/>
            <person name="Tsang A."/>
            <person name="Wiebenga A."/>
            <person name="Young D."/>
            <person name="Pisabarro A."/>
            <person name="Eastwood D.C."/>
            <person name="Martin F."/>
            <person name="Cullen D."/>
            <person name="Grigoriev I.V."/>
            <person name="Hibbett D.S."/>
        </authorList>
    </citation>
    <scope>NUCLEOTIDE SEQUENCE [LARGE SCALE GENOMIC DNA]</scope>
    <source>
        <strain evidence="15">RWD-64-598 SS2</strain>
    </source>
</reference>
<dbReference type="Pfam" id="PF00067">
    <property type="entry name" value="p450"/>
    <property type="match status" value="1"/>
</dbReference>
<evidence type="ECO:0000256" key="7">
    <source>
        <dbReference type="ARBA" id="ARBA00022723"/>
    </source>
</evidence>
<dbReference type="PANTHER" id="PTHR24305">
    <property type="entry name" value="CYTOCHROME P450"/>
    <property type="match status" value="1"/>
</dbReference>
<dbReference type="Gene3D" id="1.10.630.10">
    <property type="entry name" value="Cytochrome P450"/>
    <property type="match status" value="1"/>
</dbReference>
<evidence type="ECO:0000256" key="13">
    <source>
        <dbReference type="PIRSR" id="PIRSR602403-1"/>
    </source>
</evidence>
<proteinExistence type="inferred from homology"/>
<dbReference type="eggNOG" id="KOG0157">
    <property type="taxonomic scope" value="Eukaryota"/>
</dbReference>
<evidence type="ECO:0000256" key="4">
    <source>
        <dbReference type="ARBA" id="ARBA00010617"/>
    </source>
</evidence>
<keyword evidence="9" id="KW-0560">Oxidoreductase</keyword>
<keyword evidence="7 13" id="KW-0479">Metal-binding</keyword>
<dbReference type="KEGG" id="cput:CONPUDRAFT_86043"/>
<dbReference type="GeneID" id="19211068"/>
<evidence type="ECO:0000256" key="11">
    <source>
        <dbReference type="ARBA" id="ARBA00023033"/>
    </source>
</evidence>
<evidence type="ECO:0000256" key="12">
    <source>
        <dbReference type="ARBA" id="ARBA00023136"/>
    </source>
</evidence>
<dbReference type="PRINTS" id="PR00385">
    <property type="entry name" value="P450"/>
</dbReference>
<evidence type="ECO:0000256" key="6">
    <source>
        <dbReference type="ARBA" id="ARBA00022692"/>
    </source>
</evidence>
<dbReference type="CDD" id="cd11069">
    <property type="entry name" value="CYP_FUM15-like"/>
    <property type="match status" value="1"/>
</dbReference>
<dbReference type="GO" id="GO:0016020">
    <property type="term" value="C:membrane"/>
    <property type="evidence" value="ECO:0007669"/>
    <property type="project" value="UniProtKB-SubCell"/>
</dbReference>
<comment type="pathway">
    <text evidence="3">Secondary metabolite biosynthesis; terpenoid biosynthesis.</text>
</comment>
<feature type="binding site" description="axial binding residue" evidence="13">
    <location>
        <position position="500"/>
    </location>
    <ligand>
        <name>heme</name>
        <dbReference type="ChEBI" id="CHEBI:30413"/>
    </ligand>
    <ligandPart>
        <name>Fe</name>
        <dbReference type="ChEBI" id="CHEBI:18248"/>
    </ligandPart>
</feature>
<keyword evidence="5 13" id="KW-0349">Heme</keyword>
<gene>
    <name evidence="14" type="ORF">CONPUDRAFT_86043</name>
</gene>
<dbReference type="PRINTS" id="PR00465">
    <property type="entry name" value="EP450IV"/>
</dbReference>
<organism evidence="14 15">
    <name type="scientific">Coniophora puteana (strain RWD-64-598)</name>
    <name type="common">Brown rot fungus</name>
    <dbReference type="NCBI Taxonomy" id="741705"/>
    <lineage>
        <taxon>Eukaryota</taxon>
        <taxon>Fungi</taxon>
        <taxon>Dikarya</taxon>
        <taxon>Basidiomycota</taxon>
        <taxon>Agaricomycotina</taxon>
        <taxon>Agaricomycetes</taxon>
        <taxon>Agaricomycetidae</taxon>
        <taxon>Boletales</taxon>
        <taxon>Coniophorineae</taxon>
        <taxon>Coniophoraceae</taxon>
        <taxon>Coniophora</taxon>
    </lineage>
</organism>
<evidence type="ECO:0000256" key="5">
    <source>
        <dbReference type="ARBA" id="ARBA00022617"/>
    </source>
</evidence>
<dbReference type="EMBL" id="JH711595">
    <property type="protein sequence ID" value="EIW74058.1"/>
    <property type="molecule type" value="Genomic_DNA"/>
</dbReference>
<evidence type="ECO:0000256" key="9">
    <source>
        <dbReference type="ARBA" id="ARBA00023002"/>
    </source>
</evidence>
<sequence length="566" mass="63385">MISKLLVSAALAIAGYGLWKLSALAYYILFSPLNKLRGPKSTSWVWGNLKDIIKADNSVLHEQWVEEHGKTLAYKTWFGTPRLFTTDKRALNHILTHSADYQKPEQVRYSLSRILGEGVLFVEGAQHKQQRRIMNPAFGPGQIRALTETFNVKSLQLRDILLNEAVKAASNTGADGNPASIDITVWLSRMTLDVIGLAGFNYDFDALNEEDRPSELNTAFNTMFQSSQQITLLGILQGWHPIFRYIPSDQSRKIANAQKTMARIGRKLLSDAKAVVRADVEKNRISASNEKTNAQDTAGISIEKSSLKGRDLLSLLVRANMATDLPDAQRLSDEDVLAQVPTFLVAGHETTSNSVTWALFALTQDEEVQRKLRAELRGLETENPTMDQLNALPYLDAVVRETLRVHAPVASTIRIATRDDIIPVEEGYVDRKGVRHDTIRVQKGDSMFIPILAMNRAKDIWGEDAHEFRPERWESPPEAAQQIPGVWANLMTFIGGPRACIGYRFSLVEMKAILFALVRAFEFDLAVPGEDIGKRSVIVARPFVKTDPGPNRQYRLPLIIRPHVPE</sequence>
<evidence type="ECO:0000256" key="3">
    <source>
        <dbReference type="ARBA" id="ARBA00004721"/>
    </source>
</evidence>
<dbReference type="GO" id="GO:0016705">
    <property type="term" value="F:oxidoreductase activity, acting on paired donors, with incorporation or reduction of molecular oxygen"/>
    <property type="evidence" value="ECO:0007669"/>
    <property type="project" value="InterPro"/>
</dbReference>
<evidence type="ECO:0000256" key="8">
    <source>
        <dbReference type="ARBA" id="ARBA00022989"/>
    </source>
</evidence>
<dbReference type="RefSeq" id="XP_007775773.1">
    <property type="nucleotide sequence ID" value="XM_007777583.1"/>
</dbReference>
<dbReference type="OMA" id="HEPNWQL"/>
<keyword evidence="10 13" id="KW-0408">Iron</keyword>
<comment type="cofactor">
    <cofactor evidence="1 13">
        <name>heme</name>
        <dbReference type="ChEBI" id="CHEBI:30413"/>
    </cofactor>
</comment>
<protein>
    <submittedName>
        <fullName evidence="14">Cytochrome P450</fullName>
    </submittedName>
</protein>
<keyword evidence="8" id="KW-1133">Transmembrane helix</keyword>
<dbReference type="Proteomes" id="UP000053558">
    <property type="component" value="Unassembled WGS sequence"/>
</dbReference>
<dbReference type="GO" id="GO:0020037">
    <property type="term" value="F:heme binding"/>
    <property type="evidence" value="ECO:0007669"/>
    <property type="project" value="InterPro"/>
</dbReference>
<evidence type="ECO:0000256" key="10">
    <source>
        <dbReference type="ARBA" id="ARBA00023004"/>
    </source>
</evidence>
<evidence type="ECO:0000313" key="15">
    <source>
        <dbReference type="Proteomes" id="UP000053558"/>
    </source>
</evidence>
<accession>R7SD16</accession>
<dbReference type="InterPro" id="IPR002403">
    <property type="entry name" value="Cyt_P450_E_grp-IV"/>
</dbReference>
<dbReference type="InterPro" id="IPR001128">
    <property type="entry name" value="Cyt_P450"/>
</dbReference>
<keyword evidence="11" id="KW-0503">Monooxygenase</keyword>
<keyword evidence="6" id="KW-0812">Transmembrane</keyword>
<comment type="subcellular location">
    <subcellularLocation>
        <location evidence="2">Membrane</location>
    </subcellularLocation>
</comment>
<dbReference type="GO" id="GO:0005506">
    <property type="term" value="F:iron ion binding"/>
    <property type="evidence" value="ECO:0007669"/>
    <property type="project" value="InterPro"/>
</dbReference>
<dbReference type="InterPro" id="IPR036396">
    <property type="entry name" value="Cyt_P450_sf"/>
</dbReference>
<evidence type="ECO:0000256" key="1">
    <source>
        <dbReference type="ARBA" id="ARBA00001971"/>
    </source>
</evidence>
<keyword evidence="15" id="KW-1185">Reference proteome</keyword>
<dbReference type="InterPro" id="IPR050121">
    <property type="entry name" value="Cytochrome_P450_monoxygenase"/>
</dbReference>
<evidence type="ECO:0000313" key="14">
    <source>
        <dbReference type="EMBL" id="EIW74058.1"/>
    </source>
</evidence>
<dbReference type="OrthoDB" id="1470350at2759"/>
<dbReference type="SUPFAM" id="SSF48264">
    <property type="entry name" value="Cytochrome P450"/>
    <property type="match status" value="1"/>
</dbReference>
<name>R7SD16_CONPW</name>
<comment type="similarity">
    <text evidence="4">Belongs to the cytochrome P450 family.</text>
</comment>
<dbReference type="PANTHER" id="PTHR24305:SF166">
    <property type="entry name" value="CYTOCHROME P450 12A4, MITOCHONDRIAL-RELATED"/>
    <property type="match status" value="1"/>
</dbReference>
<keyword evidence="12" id="KW-0472">Membrane</keyword>